<evidence type="ECO:0000313" key="7">
    <source>
        <dbReference type="Proteomes" id="UP000824102"/>
    </source>
</evidence>
<keyword evidence="2 4" id="KW-0547">Nucleotide-binding</keyword>
<reference evidence="6" key="1">
    <citation type="journal article" date="2021" name="PeerJ">
        <title>Extensive microbial diversity within the chicken gut microbiome revealed by metagenomics and culture.</title>
        <authorList>
            <person name="Gilroy R."/>
            <person name="Ravi A."/>
            <person name="Getino M."/>
            <person name="Pursley I."/>
            <person name="Horton D.L."/>
            <person name="Alikhan N.F."/>
            <person name="Baker D."/>
            <person name="Gharbi K."/>
            <person name="Hall N."/>
            <person name="Watson M."/>
            <person name="Adriaenssens E.M."/>
            <person name="Foster-Nyarko E."/>
            <person name="Jarju S."/>
            <person name="Secka A."/>
            <person name="Antonio M."/>
            <person name="Oren A."/>
            <person name="Chaudhuri R.R."/>
            <person name="La Ragione R."/>
            <person name="Hildebrand F."/>
            <person name="Pallen M.J."/>
        </authorList>
    </citation>
    <scope>NUCLEOTIDE SEQUENCE</scope>
    <source>
        <strain evidence="6">ChiW7-2402</strain>
    </source>
</reference>
<dbReference type="Pfam" id="PF08443">
    <property type="entry name" value="RimK"/>
    <property type="match status" value="1"/>
</dbReference>
<dbReference type="InterPro" id="IPR013651">
    <property type="entry name" value="ATP-grasp_RimK-type"/>
</dbReference>
<dbReference type="EMBL" id="DXBB01000004">
    <property type="protein sequence ID" value="HIZ71976.1"/>
    <property type="molecule type" value="Genomic_DNA"/>
</dbReference>
<evidence type="ECO:0000313" key="6">
    <source>
        <dbReference type="EMBL" id="HIZ71976.1"/>
    </source>
</evidence>
<dbReference type="GO" id="GO:0005737">
    <property type="term" value="C:cytoplasm"/>
    <property type="evidence" value="ECO:0007669"/>
    <property type="project" value="TreeGrafter"/>
</dbReference>
<reference evidence="6" key="2">
    <citation type="submission" date="2021-04" db="EMBL/GenBank/DDBJ databases">
        <authorList>
            <person name="Gilroy R."/>
        </authorList>
    </citation>
    <scope>NUCLEOTIDE SEQUENCE</scope>
    <source>
        <strain evidence="6">ChiW7-2402</strain>
    </source>
</reference>
<keyword evidence="3 4" id="KW-0067">ATP-binding</keyword>
<feature type="domain" description="ATP-grasp" evidence="5">
    <location>
        <begin position="114"/>
        <end position="294"/>
    </location>
</feature>
<dbReference type="PROSITE" id="PS50975">
    <property type="entry name" value="ATP_GRASP"/>
    <property type="match status" value="1"/>
</dbReference>
<dbReference type="Gene3D" id="3.30.1490.20">
    <property type="entry name" value="ATP-grasp fold, A domain"/>
    <property type="match status" value="1"/>
</dbReference>
<keyword evidence="1" id="KW-0479">Metal-binding</keyword>
<dbReference type="Gene3D" id="3.40.50.20">
    <property type="match status" value="1"/>
</dbReference>
<evidence type="ECO:0000256" key="4">
    <source>
        <dbReference type="PROSITE-ProRule" id="PRU00409"/>
    </source>
</evidence>
<protein>
    <submittedName>
        <fullName evidence="6">RimK family alpha-L-glutamate ligase</fullName>
    </submittedName>
</protein>
<dbReference type="GO" id="GO:0016879">
    <property type="term" value="F:ligase activity, forming carbon-nitrogen bonds"/>
    <property type="evidence" value="ECO:0007669"/>
    <property type="project" value="TreeGrafter"/>
</dbReference>
<dbReference type="Proteomes" id="UP000824102">
    <property type="component" value="Unassembled WGS sequence"/>
</dbReference>
<dbReference type="NCBIfam" id="TIGR00768">
    <property type="entry name" value="rimK_fam"/>
    <property type="match status" value="1"/>
</dbReference>
<dbReference type="AlphaFoldDB" id="A0A9D2JYH3"/>
<dbReference type="GO" id="GO:0046872">
    <property type="term" value="F:metal ion binding"/>
    <property type="evidence" value="ECO:0007669"/>
    <property type="project" value="UniProtKB-KW"/>
</dbReference>
<evidence type="ECO:0000256" key="2">
    <source>
        <dbReference type="ARBA" id="ARBA00022741"/>
    </source>
</evidence>
<comment type="caution">
    <text evidence="6">The sequence shown here is derived from an EMBL/GenBank/DDBJ whole genome shotgun (WGS) entry which is preliminary data.</text>
</comment>
<evidence type="ECO:0000256" key="3">
    <source>
        <dbReference type="ARBA" id="ARBA00022840"/>
    </source>
</evidence>
<dbReference type="InterPro" id="IPR011761">
    <property type="entry name" value="ATP-grasp"/>
</dbReference>
<evidence type="ECO:0000259" key="5">
    <source>
        <dbReference type="PROSITE" id="PS50975"/>
    </source>
</evidence>
<dbReference type="PANTHER" id="PTHR21621">
    <property type="entry name" value="RIBOSOMAL PROTEIN S6 MODIFICATION PROTEIN"/>
    <property type="match status" value="1"/>
</dbReference>
<evidence type="ECO:0000256" key="1">
    <source>
        <dbReference type="ARBA" id="ARBA00022723"/>
    </source>
</evidence>
<sequence length="304" mass="33327">MPSAKNTVRRAVVVINAYTSLKSELHQPYAIAEALNARGVETDVLRNGLFPARLERDTIACEWAEQYDFCVYLDKDKYLSKLLERAGMRLFNSSDAVEVCDDKLLTSIALSGIAPMPRTLPAPLCYTPGASVKEEMLVRAEQLLGYPMVLKECFGSLGKGVHLVHDRRELEAVAAGLKGVPHLFQAFIKESAGEDLRVIVIGGKVVCAMKRSSKTDFRSNAELGGEGTPYSPDAETIALCERVARALGLDYCGIDLLFAKDGMLVCEVNSNAFFGTIERVTGVDVAARYADYLIETMYGKDRIV</sequence>
<name>A0A9D2JYH3_9FIRM</name>
<dbReference type="GO" id="GO:0005524">
    <property type="term" value="F:ATP binding"/>
    <property type="evidence" value="ECO:0007669"/>
    <property type="project" value="UniProtKB-UniRule"/>
</dbReference>
<proteinExistence type="predicted"/>
<dbReference type="PANTHER" id="PTHR21621:SF0">
    <property type="entry name" value="BETA-CITRYLGLUTAMATE SYNTHASE B-RELATED"/>
    <property type="match status" value="1"/>
</dbReference>
<dbReference type="InterPro" id="IPR013815">
    <property type="entry name" value="ATP_grasp_subdomain_1"/>
</dbReference>
<organism evidence="6 7">
    <name type="scientific">Candidatus Gallimonas intestinavium</name>
    <dbReference type="NCBI Taxonomy" id="2838603"/>
    <lineage>
        <taxon>Bacteria</taxon>
        <taxon>Bacillati</taxon>
        <taxon>Bacillota</taxon>
        <taxon>Clostridia</taxon>
        <taxon>Candidatus Gallimonas</taxon>
    </lineage>
</organism>
<keyword evidence="6" id="KW-0436">Ligase</keyword>
<gene>
    <name evidence="6" type="ORF">H9964_00160</name>
</gene>
<dbReference type="InterPro" id="IPR004666">
    <property type="entry name" value="Rp_bS6_RimK/Lys_biosynth_LsyX"/>
</dbReference>
<dbReference type="Gene3D" id="3.30.470.20">
    <property type="entry name" value="ATP-grasp fold, B domain"/>
    <property type="match status" value="1"/>
</dbReference>
<dbReference type="SUPFAM" id="SSF56059">
    <property type="entry name" value="Glutathione synthetase ATP-binding domain-like"/>
    <property type="match status" value="1"/>
</dbReference>
<accession>A0A9D2JYH3</accession>